<dbReference type="AlphaFoldDB" id="Q254C6"/>
<feature type="compositionally biased region" description="Basic and acidic residues" evidence="1">
    <location>
        <begin position="1"/>
        <end position="11"/>
    </location>
</feature>
<gene>
    <name evidence="2" type="ordered locus">CF0590</name>
</gene>
<dbReference type="Proteomes" id="UP000001260">
    <property type="component" value="Chromosome"/>
</dbReference>
<dbReference type="EMBL" id="AP006861">
    <property type="protein sequence ID" value="BAE81362.1"/>
    <property type="molecule type" value="Genomic_DNA"/>
</dbReference>
<feature type="compositionally biased region" description="Gly residues" evidence="1">
    <location>
        <begin position="460"/>
        <end position="469"/>
    </location>
</feature>
<proteinExistence type="predicted"/>
<feature type="compositionally biased region" description="Low complexity" evidence="1">
    <location>
        <begin position="216"/>
        <end position="233"/>
    </location>
</feature>
<feature type="region of interest" description="Disordered" evidence="1">
    <location>
        <begin position="452"/>
        <end position="471"/>
    </location>
</feature>
<feature type="compositionally biased region" description="Polar residues" evidence="1">
    <location>
        <begin position="204"/>
        <end position="215"/>
    </location>
</feature>
<name>Q254C6_CHLFF</name>
<evidence type="ECO:0000313" key="2">
    <source>
        <dbReference type="EMBL" id="BAE81362.1"/>
    </source>
</evidence>
<feature type="compositionally biased region" description="Low complexity" evidence="1">
    <location>
        <begin position="180"/>
        <end position="194"/>
    </location>
</feature>
<dbReference type="KEGG" id="cfe:BAE81362.1"/>
<accession>Q254C6</accession>
<sequence>MKDKINNKENEDSISINMGSRAQLRATPDPALFTLTKTGITSTKPINMSNQNITGLANPQKDSDAVSLDYLQSNYVSKTDPNSGYLQTKGGTMSGDINMGGHSVTNITIPNTNGANGTLDPSSAATVQYVMDTADKVTNNPEINKALEKISAISTKVSTIEAALGIVQAQDPVPPPTQPSSPTTRISISPASSTQMMRIRRCNKTSTSSLRTGNNTATPPQTDTSTDPTQEDTSQFVRITGSSMSGDLDMSQHTVKNIRTPGDSDTKDAANVEYLQSKITTPQIGLLGNTINTTTTVTDDFDWKSSSTTPPVPPAPSPSQPITTLTEPTPHFLTSTTTTTTPTTSPTTTPTTPQKTDNMITTPVTDKYLKIDDSDSKVIKVLAPGITTLSVTANWDGDTAANISVILNPSTTRTTNGNTTTANDTTVYNVLALKSGQNLFCQIPVTQPSDLKLKFTPPTTGGGSGGGTGNNSLTVTSWSWQVTLLPSIFPTTTNP</sequence>
<feature type="compositionally biased region" description="Pro residues" evidence="1">
    <location>
        <begin position="310"/>
        <end position="319"/>
    </location>
</feature>
<dbReference type="HOGENOM" id="CLU_035693_0_0_0"/>
<protein>
    <submittedName>
        <fullName evidence="2">Uncharacterized protein</fullName>
    </submittedName>
</protein>
<keyword evidence="3" id="KW-1185">Reference proteome</keyword>
<dbReference type="STRING" id="264202.gene:10544416"/>
<feature type="compositionally biased region" description="Low complexity" evidence="1">
    <location>
        <begin position="334"/>
        <end position="353"/>
    </location>
</feature>
<organism evidence="2 3">
    <name type="scientific">Chlamydia felis (strain Fe/C-56)</name>
    <name type="common">Chlamydophila felis</name>
    <dbReference type="NCBI Taxonomy" id="264202"/>
    <lineage>
        <taxon>Bacteria</taxon>
        <taxon>Pseudomonadati</taxon>
        <taxon>Chlamydiota</taxon>
        <taxon>Chlamydiia</taxon>
        <taxon>Chlamydiales</taxon>
        <taxon>Chlamydiaceae</taxon>
        <taxon>Chlamydia/Chlamydophila group</taxon>
        <taxon>Chlamydia</taxon>
    </lineage>
</organism>
<dbReference type="OrthoDB" id="19219at2"/>
<evidence type="ECO:0000313" key="3">
    <source>
        <dbReference type="Proteomes" id="UP000001260"/>
    </source>
</evidence>
<feature type="region of interest" description="Disordered" evidence="1">
    <location>
        <begin position="168"/>
        <end position="233"/>
    </location>
</feature>
<evidence type="ECO:0000256" key="1">
    <source>
        <dbReference type="SAM" id="MobiDB-lite"/>
    </source>
</evidence>
<reference evidence="2 3" key="1">
    <citation type="journal article" date="2006" name="DNA Res.">
        <title>Genome sequence of the cat pathogen, Chlamydophila felis.</title>
        <authorList>
            <person name="Azuma Y."/>
            <person name="Hirakawa H."/>
            <person name="Yamashita A."/>
            <person name="Cai Y."/>
            <person name="Rahman M.A."/>
            <person name="Suzuki H."/>
            <person name="Mitaku S."/>
            <person name="Toh H."/>
            <person name="Goto S."/>
            <person name="Murakami T."/>
            <person name="Sugi K."/>
            <person name="Hayashi H."/>
            <person name="Fukushi H."/>
            <person name="Hattori M."/>
            <person name="Kuhara S."/>
            <person name="Shirai M."/>
        </authorList>
    </citation>
    <scope>NUCLEOTIDE SEQUENCE [LARGE SCALE GENOMIC DNA]</scope>
    <source>
        <strain evidence="2 3">Fe/C-56</strain>
    </source>
</reference>
<feature type="region of interest" description="Disordered" evidence="1">
    <location>
        <begin position="1"/>
        <end position="21"/>
    </location>
</feature>
<dbReference type="RefSeq" id="WP_011458142.1">
    <property type="nucleotide sequence ID" value="NC_007899.1"/>
</dbReference>
<feature type="region of interest" description="Disordered" evidence="1">
    <location>
        <begin position="303"/>
        <end position="359"/>
    </location>
</feature>